<dbReference type="Proteomes" id="UP000038622">
    <property type="component" value="Unassembled WGS sequence"/>
</dbReference>
<name>A0A0K2X943_9HELI</name>
<gene>
    <name evidence="2" type="ORF">HAL011_09010</name>
    <name evidence="3" type="ORF">HAL013_02340</name>
    <name evidence="4" type="ORF">HAL09_15850</name>
</gene>
<sequence>MKKNSTIWLNILVAFALTPYANTQPLKFTVLLTHSTFFKPGQLRIVSENNFPVIITNIILNGGSSCQLPNDFEALGEEMKGARKDIDANTEAQDTEEDYHRFRGLVDLYQQGVLEHQQHLLRLQQTYQTLQTNHAQNNRIQFWRPLKTWQAFETPNPCKPTQLRSITIETLKNGATTYDLNFR</sequence>
<evidence type="ECO:0000313" key="7">
    <source>
        <dbReference type="Proteomes" id="UP000045175"/>
    </source>
</evidence>
<dbReference type="Proteomes" id="UP000045175">
    <property type="component" value="Unassembled WGS sequence"/>
</dbReference>
<proteinExistence type="predicted"/>
<dbReference type="Proteomes" id="UP000041394">
    <property type="component" value="Unassembled WGS sequence"/>
</dbReference>
<evidence type="ECO:0000313" key="2">
    <source>
        <dbReference type="EMBL" id="CRF41117.1"/>
    </source>
</evidence>
<dbReference type="EMBL" id="CDMN01000068">
    <property type="protein sequence ID" value="CRF44957.1"/>
    <property type="molecule type" value="Genomic_DNA"/>
</dbReference>
<reference evidence="5" key="3">
    <citation type="submission" date="2014-12" db="EMBL/GenBank/DDBJ databases">
        <authorList>
            <person name="Smet A."/>
        </authorList>
    </citation>
    <scope>NUCLEOTIDE SEQUENCE [LARGE SCALE GENOMIC DNA]</scope>
</reference>
<feature type="signal peptide" evidence="1">
    <location>
        <begin position="1"/>
        <end position="23"/>
    </location>
</feature>
<dbReference type="AlphaFoldDB" id="A0A0K2X943"/>
<dbReference type="EMBL" id="CDMH01000012">
    <property type="protein sequence ID" value="CRF42078.1"/>
    <property type="molecule type" value="Genomic_DNA"/>
</dbReference>
<accession>A0A0K2X943</accession>
<evidence type="ECO:0008006" key="8">
    <source>
        <dbReference type="Google" id="ProtNLM"/>
    </source>
</evidence>
<keyword evidence="5" id="KW-1185">Reference proteome</keyword>
<evidence type="ECO:0000256" key="1">
    <source>
        <dbReference type="SAM" id="SignalP"/>
    </source>
</evidence>
<reference evidence="6 7" key="2">
    <citation type="submission" date="2014-12" db="EMBL/GenBank/DDBJ databases">
        <authorList>
            <person name="Jaenicke S."/>
        </authorList>
    </citation>
    <scope>NUCLEOTIDE SEQUENCE [LARGE SCALE GENOMIC DNA]</scope>
</reference>
<evidence type="ECO:0000313" key="6">
    <source>
        <dbReference type="Proteomes" id="UP000041394"/>
    </source>
</evidence>
<dbReference type="STRING" id="1578720.HAL011_09010"/>
<keyword evidence="1" id="KW-0732">Signal</keyword>
<evidence type="ECO:0000313" key="5">
    <source>
        <dbReference type="Proteomes" id="UP000038622"/>
    </source>
</evidence>
<reference evidence="3" key="1">
    <citation type="submission" date="2014-12" db="EMBL/GenBank/DDBJ databases">
        <title>Whole genome sequences of four Staphylococcus schleiferi canine isolates.</title>
        <authorList>
            <person name="Misic A.M."/>
            <person name="Cain C."/>
            <person name="Morris D.O."/>
            <person name="Rankin S."/>
            <person name="Beiting D."/>
        </authorList>
    </citation>
    <scope>NUCLEOTIDE SEQUENCE</scope>
    <source>
        <strain evidence="2">ASB11</strain>
        <strain evidence="3">ASB13</strain>
        <strain evidence="4">ASB9</strain>
    </source>
</reference>
<evidence type="ECO:0000313" key="4">
    <source>
        <dbReference type="EMBL" id="CRF44957.1"/>
    </source>
</evidence>
<protein>
    <recommendedName>
        <fullName evidence="8">Periplasmic protein</fullName>
    </recommendedName>
</protein>
<evidence type="ECO:0000313" key="3">
    <source>
        <dbReference type="EMBL" id="CRF42078.1"/>
    </source>
</evidence>
<organism evidence="3 7">
    <name type="scientific">Helicobacter ailurogastricus</name>
    <dbReference type="NCBI Taxonomy" id="1578720"/>
    <lineage>
        <taxon>Bacteria</taxon>
        <taxon>Pseudomonadati</taxon>
        <taxon>Campylobacterota</taxon>
        <taxon>Epsilonproteobacteria</taxon>
        <taxon>Campylobacterales</taxon>
        <taxon>Helicobacteraceae</taxon>
        <taxon>Helicobacter</taxon>
    </lineage>
</organism>
<dbReference type="EMBL" id="CDML01000031">
    <property type="protein sequence ID" value="CRF41117.1"/>
    <property type="molecule type" value="Genomic_DNA"/>
</dbReference>
<dbReference type="RefSeq" id="WP_053940760.1">
    <property type="nucleotide sequence ID" value="NZ_CDMH01000012.1"/>
</dbReference>
<feature type="chain" id="PRO_5013456467" description="Periplasmic protein" evidence="1">
    <location>
        <begin position="24"/>
        <end position="183"/>
    </location>
</feature>